<accession>A0A1A8XUL4</accession>
<evidence type="ECO:0000256" key="1">
    <source>
        <dbReference type="ARBA" id="ARBA00007924"/>
    </source>
</evidence>
<dbReference type="GO" id="GO:0003677">
    <property type="term" value="F:DNA binding"/>
    <property type="evidence" value="ECO:0007669"/>
    <property type="project" value="UniProtKB-UniRule"/>
</dbReference>
<dbReference type="RefSeq" id="WP_186407797.1">
    <property type="nucleotide sequence ID" value="NZ_FLQX01000125.1"/>
</dbReference>
<evidence type="ECO:0000259" key="3">
    <source>
        <dbReference type="PROSITE" id="PS51740"/>
    </source>
</evidence>
<protein>
    <submittedName>
        <fullName evidence="4">Antitoxin</fullName>
    </submittedName>
</protein>
<reference evidence="4 5" key="1">
    <citation type="submission" date="2016-06" db="EMBL/GenBank/DDBJ databases">
        <authorList>
            <person name="Kjaerup R.B."/>
            <person name="Dalgaard T.S."/>
            <person name="Juul-Madsen H.R."/>
        </authorList>
    </citation>
    <scope>NUCLEOTIDE SEQUENCE [LARGE SCALE GENOMIC DNA]</scope>
    <source>
        <strain evidence="4">3</strain>
    </source>
</reference>
<comment type="similarity">
    <text evidence="1">Belongs to the VapB family.</text>
</comment>
<dbReference type="InterPro" id="IPR007159">
    <property type="entry name" value="SpoVT-AbrB_dom"/>
</dbReference>
<dbReference type="InterPro" id="IPR037914">
    <property type="entry name" value="SpoVT-AbrB_sf"/>
</dbReference>
<name>A0A1A8XUL4_9PROT</name>
<dbReference type="Gene3D" id="2.10.260.10">
    <property type="match status" value="1"/>
</dbReference>
<evidence type="ECO:0000313" key="4">
    <source>
        <dbReference type="EMBL" id="SBT07633.1"/>
    </source>
</evidence>
<feature type="domain" description="SpoVT-AbrB" evidence="3">
    <location>
        <begin position="6"/>
        <end position="47"/>
    </location>
</feature>
<dbReference type="Proteomes" id="UP000199169">
    <property type="component" value="Unassembled WGS sequence"/>
</dbReference>
<dbReference type="EMBL" id="FLQX01000125">
    <property type="protein sequence ID" value="SBT07633.1"/>
    <property type="molecule type" value="Genomic_DNA"/>
</dbReference>
<sequence length="88" mass="9822">MAPVTTRVFMNGNSQAVRIPQEFRLHASRVQIERTAQGDLLIRPLPADRGLALLQALQAFDDEVSAEWLSQLVADRSEQAPAQERDPL</sequence>
<keyword evidence="2" id="KW-0238">DNA-binding</keyword>
<keyword evidence="5" id="KW-1185">Reference proteome</keyword>
<dbReference type="PANTHER" id="PTHR37550">
    <property type="entry name" value="ANTITOXIN VAPB1"/>
    <property type="match status" value="1"/>
</dbReference>
<proteinExistence type="inferred from homology"/>
<gene>
    <name evidence="4" type="ORF">ACCAA_480004</name>
</gene>
<dbReference type="SUPFAM" id="SSF89447">
    <property type="entry name" value="AbrB/MazE/MraZ-like"/>
    <property type="match status" value="1"/>
</dbReference>
<evidence type="ECO:0000256" key="2">
    <source>
        <dbReference type="PROSITE-ProRule" id="PRU01076"/>
    </source>
</evidence>
<organism evidence="4 5">
    <name type="scientific">Candidatus Accumulibacter aalborgensis</name>
    <dbReference type="NCBI Taxonomy" id="1860102"/>
    <lineage>
        <taxon>Bacteria</taxon>
        <taxon>Pseudomonadati</taxon>
        <taxon>Pseudomonadota</taxon>
        <taxon>Betaproteobacteria</taxon>
        <taxon>Candidatus Accumulibacter</taxon>
    </lineage>
</organism>
<dbReference type="InterPro" id="IPR051734">
    <property type="entry name" value="VapB_TA_antitoxins"/>
</dbReference>
<dbReference type="AlphaFoldDB" id="A0A1A8XUL4"/>
<dbReference type="PROSITE" id="PS51740">
    <property type="entry name" value="SPOVT_ABRB"/>
    <property type="match status" value="1"/>
</dbReference>
<dbReference type="STRING" id="1860102.ACCAA_480004"/>
<evidence type="ECO:0000313" key="5">
    <source>
        <dbReference type="Proteomes" id="UP000199169"/>
    </source>
</evidence>
<dbReference type="PANTHER" id="PTHR37550:SF3">
    <property type="entry name" value="ANTITOXIN VAPB1"/>
    <property type="match status" value="1"/>
</dbReference>